<dbReference type="InterPro" id="IPR029489">
    <property type="entry name" value="OGT/SEC/SPY_C"/>
</dbReference>
<accession>A0A1H6GRR3</accession>
<keyword evidence="7 8" id="KW-0802">TPR repeat</keyword>
<proteinExistence type="inferred from homology"/>
<comment type="similarity">
    <text evidence="2">Belongs to the glycosyltransferase 41 family. O-GlcNAc transferase subfamily.</text>
</comment>
<name>A0A1H6GRR3_MAGFU</name>
<dbReference type="PROSITE" id="PS50005">
    <property type="entry name" value="TPR"/>
    <property type="match status" value="2"/>
</dbReference>
<dbReference type="EMBL" id="FNWO01000001">
    <property type="protein sequence ID" value="SEH24515.1"/>
    <property type="molecule type" value="Genomic_DNA"/>
</dbReference>
<dbReference type="EC" id="2.4.1.255" evidence="3"/>
<evidence type="ECO:0000256" key="6">
    <source>
        <dbReference type="ARBA" id="ARBA00022737"/>
    </source>
</evidence>
<dbReference type="OrthoDB" id="146908at2"/>
<keyword evidence="11" id="KW-1185">Reference proteome</keyword>
<sequence length="659" mass="70845">MIDLDRDLAKASALAQAGKTKPALALLERVVAAAPNALAARYALALTLLTSGRYSEALPHLDRILAIEPTNPAALYSKARGLMALDRAEEALPLLRPLAEAGDADSLLAIGNALRSLNRMSAAAEAYRTLIRRAPGHLGGHVNLGLLLVASAPDAAIPALEDSVRRHPGVGELHALLGQALLRQNRFEEATVTLSRALELDPRLLPAKGHLLRACRETADWDREEALFAEIRAGLDRPAPGRLAISTQDALFYPFDGTELRKIAAAEAAFRVPGRPRPVARPRIAANPPPLTVAYLSPDFRDHATMHLAGDLFAHHDRSRVKVIAASVGPDDGSDWRQRVVANSDLFLDFNTLSDRSAAQRLADEGVNILVDMSVYTRHARPGLVALRPAPVQIAWLGLAASSSAPWIDYAIVDPVLVPPAHRNHFSEALISLAHGYQPNLAWEPVRAPPPRSDLGLPEDGVVFCSFNGHRKLDRATFSLWMEILAAVPGSVLWQLAPPPLARTRLEQAASRAGIAPDRLIWAPRLPRPEHLKRLPAADLFLDALVCGAHTTAADSVRMGVPLLTCAGSRLASRVAASLLSAIGLPELIASSPQEMLDLAVGLGLDSPRRTDLRSRLAALLPQAALFDPKRFAADLETAYQQVWARAAAGKPARDIALT</sequence>
<comment type="pathway">
    <text evidence="1">Protein modification; protein glycosylation.</text>
</comment>
<evidence type="ECO:0000256" key="4">
    <source>
        <dbReference type="ARBA" id="ARBA00022676"/>
    </source>
</evidence>
<evidence type="ECO:0000259" key="9">
    <source>
        <dbReference type="Pfam" id="PF13844"/>
    </source>
</evidence>
<keyword evidence="6" id="KW-0677">Repeat</keyword>
<dbReference type="Pfam" id="PF13844">
    <property type="entry name" value="Glyco_transf_41"/>
    <property type="match status" value="2"/>
</dbReference>
<dbReference type="SUPFAM" id="SSF48452">
    <property type="entry name" value="TPR-like"/>
    <property type="match status" value="1"/>
</dbReference>
<evidence type="ECO:0000256" key="7">
    <source>
        <dbReference type="ARBA" id="ARBA00022803"/>
    </source>
</evidence>
<evidence type="ECO:0000313" key="10">
    <source>
        <dbReference type="EMBL" id="SEH24515.1"/>
    </source>
</evidence>
<gene>
    <name evidence="10" type="ORF">SAMN04244559_00003</name>
</gene>
<dbReference type="Pfam" id="PF14559">
    <property type="entry name" value="TPR_19"/>
    <property type="match status" value="1"/>
</dbReference>
<evidence type="ECO:0000256" key="5">
    <source>
        <dbReference type="ARBA" id="ARBA00022679"/>
    </source>
</evidence>
<feature type="repeat" description="TPR" evidence="8">
    <location>
        <begin position="38"/>
        <end position="71"/>
    </location>
</feature>
<feature type="domain" description="O-GlcNAc transferase C-terminal" evidence="9">
    <location>
        <begin position="284"/>
        <end position="437"/>
    </location>
</feature>
<evidence type="ECO:0000256" key="2">
    <source>
        <dbReference type="ARBA" id="ARBA00005386"/>
    </source>
</evidence>
<evidence type="ECO:0000256" key="8">
    <source>
        <dbReference type="PROSITE-ProRule" id="PRU00339"/>
    </source>
</evidence>
<keyword evidence="5 10" id="KW-0808">Transferase</keyword>
<dbReference type="Gene3D" id="3.40.50.11380">
    <property type="match status" value="1"/>
</dbReference>
<dbReference type="GO" id="GO:0097363">
    <property type="term" value="F:protein O-acetylglucosaminyltransferase activity"/>
    <property type="evidence" value="ECO:0007669"/>
    <property type="project" value="UniProtKB-EC"/>
</dbReference>
<dbReference type="AlphaFoldDB" id="A0A1H6GRR3"/>
<protein>
    <recommendedName>
        <fullName evidence="3">protein O-GlcNAc transferase</fullName>
        <ecNumber evidence="3">2.4.1.255</ecNumber>
    </recommendedName>
</protein>
<evidence type="ECO:0000256" key="3">
    <source>
        <dbReference type="ARBA" id="ARBA00011970"/>
    </source>
</evidence>
<dbReference type="Proteomes" id="UP000182983">
    <property type="component" value="Unassembled WGS sequence"/>
</dbReference>
<feature type="repeat" description="TPR" evidence="8">
    <location>
        <begin position="171"/>
        <end position="204"/>
    </location>
</feature>
<evidence type="ECO:0000313" key="11">
    <source>
        <dbReference type="Proteomes" id="UP000182983"/>
    </source>
</evidence>
<reference evidence="11" key="1">
    <citation type="submission" date="2016-10" db="EMBL/GenBank/DDBJ databases">
        <authorList>
            <person name="Varghese N."/>
            <person name="Submissions S."/>
        </authorList>
    </citation>
    <scope>NUCLEOTIDE SEQUENCE [LARGE SCALE GENOMIC DNA]</scope>
    <source>
        <strain evidence="11">DSM 13234</strain>
    </source>
</reference>
<dbReference type="InterPro" id="IPR011990">
    <property type="entry name" value="TPR-like_helical_dom_sf"/>
</dbReference>
<feature type="domain" description="O-GlcNAc transferase C-terminal" evidence="9">
    <location>
        <begin position="452"/>
        <end position="636"/>
    </location>
</feature>
<dbReference type="SMART" id="SM00028">
    <property type="entry name" value="TPR"/>
    <property type="match status" value="3"/>
</dbReference>
<dbReference type="Gene3D" id="1.25.40.10">
    <property type="entry name" value="Tetratricopeptide repeat domain"/>
    <property type="match status" value="2"/>
</dbReference>
<keyword evidence="4" id="KW-0328">Glycosyltransferase</keyword>
<dbReference type="Gene3D" id="3.40.50.2000">
    <property type="entry name" value="Glycogen Phosphorylase B"/>
    <property type="match status" value="1"/>
</dbReference>
<dbReference type="InterPro" id="IPR019734">
    <property type="entry name" value="TPR_rpt"/>
</dbReference>
<evidence type="ECO:0000256" key="1">
    <source>
        <dbReference type="ARBA" id="ARBA00004922"/>
    </source>
</evidence>
<organism evidence="10 11">
    <name type="scientific">Magnetospirillum fulvum</name>
    <name type="common">Rhodospirillum fulvum</name>
    <dbReference type="NCBI Taxonomy" id="1082"/>
    <lineage>
        <taxon>Bacteria</taxon>
        <taxon>Pseudomonadati</taxon>
        <taxon>Pseudomonadota</taxon>
        <taxon>Alphaproteobacteria</taxon>
        <taxon>Rhodospirillales</taxon>
        <taxon>Rhodospirillaceae</taxon>
        <taxon>Magnetospirillum</taxon>
    </lineage>
</organism>
<dbReference type="Pfam" id="PF12895">
    <property type="entry name" value="ANAPC3"/>
    <property type="match status" value="1"/>
</dbReference>
<dbReference type="PANTHER" id="PTHR44998:SF1">
    <property type="entry name" value="UDP-N-ACETYLGLUCOSAMINE--PEPTIDE N-ACETYLGLUCOSAMINYLTRANSFERASE 110 KDA SUBUNIT"/>
    <property type="match status" value="1"/>
</dbReference>
<dbReference type="RefSeq" id="WP_074764303.1">
    <property type="nucleotide sequence ID" value="NZ_FNWO01000001.1"/>
</dbReference>
<dbReference type="Pfam" id="PF13181">
    <property type="entry name" value="TPR_8"/>
    <property type="match status" value="1"/>
</dbReference>
<dbReference type="PANTHER" id="PTHR44998">
    <property type="match status" value="1"/>
</dbReference>